<evidence type="ECO:0000313" key="5">
    <source>
        <dbReference type="EMBL" id="SVB42896.1"/>
    </source>
</evidence>
<dbReference type="InterPro" id="IPR012338">
    <property type="entry name" value="Beta-lactam/transpept-like"/>
</dbReference>
<dbReference type="PANTHER" id="PTHR30627:SF1">
    <property type="entry name" value="PEPTIDOGLYCAN D,D-TRANSPEPTIDASE FTSI"/>
    <property type="match status" value="1"/>
</dbReference>
<evidence type="ECO:0000259" key="3">
    <source>
        <dbReference type="Pfam" id="PF00905"/>
    </source>
</evidence>
<evidence type="ECO:0000256" key="1">
    <source>
        <dbReference type="ARBA" id="ARBA00004370"/>
    </source>
</evidence>
<reference evidence="5" key="1">
    <citation type="submission" date="2018-05" db="EMBL/GenBank/DDBJ databases">
        <authorList>
            <person name="Lanie J.A."/>
            <person name="Ng W.-L."/>
            <person name="Kazmierczak K.M."/>
            <person name="Andrzejewski T.M."/>
            <person name="Davidsen T.M."/>
            <person name="Wayne K.J."/>
            <person name="Tettelin H."/>
            <person name="Glass J.I."/>
            <person name="Rusch D."/>
            <person name="Podicherti R."/>
            <person name="Tsui H.-C.T."/>
            <person name="Winkler M.E."/>
        </authorList>
    </citation>
    <scope>NUCLEOTIDE SEQUENCE</scope>
</reference>
<dbReference type="SUPFAM" id="SSF56519">
    <property type="entry name" value="Penicillin binding protein dimerisation domain"/>
    <property type="match status" value="1"/>
</dbReference>
<protein>
    <recommendedName>
        <fullName evidence="6">Penicillin-binding protein transpeptidase domain-containing protein</fullName>
    </recommendedName>
</protein>
<dbReference type="SUPFAM" id="SSF56601">
    <property type="entry name" value="beta-lactamase/transpeptidase-like"/>
    <property type="match status" value="1"/>
</dbReference>
<dbReference type="GO" id="GO:0071555">
    <property type="term" value="P:cell wall organization"/>
    <property type="evidence" value="ECO:0007669"/>
    <property type="project" value="TreeGrafter"/>
</dbReference>
<evidence type="ECO:0000259" key="4">
    <source>
        <dbReference type="Pfam" id="PF03717"/>
    </source>
</evidence>
<dbReference type="GO" id="GO:0008658">
    <property type="term" value="F:penicillin binding"/>
    <property type="evidence" value="ECO:0007669"/>
    <property type="project" value="InterPro"/>
</dbReference>
<gene>
    <name evidence="5" type="ORF">METZ01_LOCUS195750</name>
</gene>
<dbReference type="Gene3D" id="3.90.1310.10">
    <property type="entry name" value="Penicillin-binding protein 2a (Domain 2)"/>
    <property type="match status" value="1"/>
</dbReference>
<evidence type="ECO:0008006" key="6">
    <source>
        <dbReference type="Google" id="ProtNLM"/>
    </source>
</evidence>
<keyword evidence="2" id="KW-0472">Membrane</keyword>
<accession>A0A382DWL9</accession>
<proteinExistence type="predicted"/>
<dbReference type="InterPro" id="IPR050515">
    <property type="entry name" value="Beta-lactam/transpept"/>
</dbReference>
<dbReference type="Gene3D" id="3.40.710.10">
    <property type="entry name" value="DD-peptidase/beta-lactamase superfamily"/>
    <property type="match status" value="1"/>
</dbReference>
<dbReference type="InterPro" id="IPR001460">
    <property type="entry name" value="PCN-bd_Tpept"/>
</dbReference>
<comment type="subcellular location">
    <subcellularLocation>
        <location evidence="1">Membrane</location>
    </subcellularLocation>
</comment>
<dbReference type="EMBL" id="UINC01041518">
    <property type="protein sequence ID" value="SVB42896.1"/>
    <property type="molecule type" value="Genomic_DNA"/>
</dbReference>
<feature type="domain" description="Penicillin-binding protein transpeptidase" evidence="3">
    <location>
        <begin position="191"/>
        <end position="314"/>
    </location>
</feature>
<dbReference type="GO" id="GO:0005886">
    <property type="term" value="C:plasma membrane"/>
    <property type="evidence" value="ECO:0007669"/>
    <property type="project" value="TreeGrafter"/>
</dbReference>
<dbReference type="Pfam" id="PF03717">
    <property type="entry name" value="PBP_dimer"/>
    <property type="match status" value="1"/>
</dbReference>
<organism evidence="5">
    <name type="scientific">marine metagenome</name>
    <dbReference type="NCBI Taxonomy" id="408172"/>
    <lineage>
        <taxon>unclassified sequences</taxon>
        <taxon>metagenomes</taxon>
        <taxon>ecological metagenomes</taxon>
    </lineage>
</organism>
<evidence type="ECO:0000256" key="2">
    <source>
        <dbReference type="ARBA" id="ARBA00023136"/>
    </source>
</evidence>
<dbReference type="Pfam" id="PF00905">
    <property type="entry name" value="Transpeptidase"/>
    <property type="match status" value="1"/>
</dbReference>
<feature type="domain" description="Penicillin-binding protein dimerisation" evidence="4">
    <location>
        <begin position="32"/>
        <end position="167"/>
    </location>
</feature>
<feature type="non-terminal residue" evidence="5">
    <location>
        <position position="314"/>
    </location>
</feature>
<sequence length="314" mass="36289">MISIIYSIKVFYLGSLNSKIKIEKFLPIKKNYRADILDNNGDFIAKAVNTQIAGINPDSIIDEKKLLINLQILFPDEDFENVKERIKKKKYFRFKKDLTQNKIKELRFLGDKSIRFEEQITRFYPHKNLFSHIIGQIDDDNNGVSGIEKFFDYELKTRKEPLQLTVDTDIQFLIREELMKFQQIFQYIGSAAILMNVNNGEILSMVSLPDFNLNKRENIKDVNYINRATKGVYEFGSVFKTFTIAAGLNEEVIEPETEFIDLPKKIKCAGRSIGEYDNKIPSDLTAEQILIRSGNIGSVRIGQKIGIEKFKSFL</sequence>
<dbReference type="InterPro" id="IPR036138">
    <property type="entry name" value="PBP_dimer_sf"/>
</dbReference>
<dbReference type="PANTHER" id="PTHR30627">
    <property type="entry name" value="PEPTIDOGLYCAN D,D-TRANSPEPTIDASE"/>
    <property type="match status" value="1"/>
</dbReference>
<name>A0A382DWL9_9ZZZZ</name>
<dbReference type="InterPro" id="IPR005311">
    <property type="entry name" value="PBP_dimer"/>
</dbReference>
<dbReference type="AlphaFoldDB" id="A0A382DWL9"/>